<dbReference type="Proteomes" id="UP000554837">
    <property type="component" value="Unassembled WGS sequence"/>
</dbReference>
<evidence type="ECO:0000313" key="4">
    <source>
        <dbReference type="EMBL" id="MBB5203346.1"/>
    </source>
</evidence>
<evidence type="ECO:0000313" key="5">
    <source>
        <dbReference type="Proteomes" id="UP000554837"/>
    </source>
</evidence>
<keyword evidence="5" id="KW-1185">Reference proteome</keyword>
<feature type="domain" description="N-acetyltransferase" evidence="3">
    <location>
        <begin position="11"/>
        <end position="159"/>
    </location>
</feature>
<dbReference type="PANTHER" id="PTHR43877">
    <property type="entry name" value="AMINOALKYLPHOSPHONATE N-ACETYLTRANSFERASE-RELATED-RELATED"/>
    <property type="match status" value="1"/>
</dbReference>
<sequence>MSGAAYTLACESPRQPEVQALIDALDAYQVPLYPIESHHGIDLEALCAADIHFLVARDAQGAAVACGAVRLAPIDGHPAGELKRMFVSPAQRGQGLGRRLLNALAAWAQSQGARRLYLETGCRQPEAITLYERAGFAHVPAFGDYAPDPLSVFMMKELP</sequence>
<accession>A0A840S2N7</accession>
<gene>
    <name evidence="4" type="ORF">HNQ51_000639</name>
</gene>
<dbReference type="Gene3D" id="3.40.630.30">
    <property type="match status" value="1"/>
</dbReference>
<dbReference type="InterPro" id="IPR016181">
    <property type="entry name" value="Acyl_CoA_acyltransferase"/>
</dbReference>
<evidence type="ECO:0000256" key="2">
    <source>
        <dbReference type="ARBA" id="ARBA00023315"/>
    </source>
</evidence>
<dbReference type="InterPro" id="IPR000182">
    <property type="entry name" value="GNAT_dom"/>
</dbReference>
<name>A0A840S2N7_9BURK</name>
<dbReference type="Pfam" id="PF00583">
    <property type="entry name" value="Acetyltransf_1"/>
    <property type="match status" value="1"/>
</dbReference>
<keyword evidence="2 4" id="KW-0012">Acyltransferase</keyword>
<dbReference type="RefSeq" id="WP_138857592.1">
    <property type="nucleotide sequence ID" value="NZ_CP040709.1"/>
</dbReference>
<comment type="caution">
    <text evidence="4">The sequence shown here is derived from an EMBL/GenBank/DDBJ whole genome shotgun (WGS) entry which is preliminary data.</text>
</comment>
<dbReference type="GO" id="GO:0016747">
    <property type="term" value="F:acyltransferase activity, transferring groups other than amino-acyl groups"/>
    <property type="evidence" value="ECO:0007669"/>
    <property type="project" value="InterPro"/>
</dbReference>
<dbReference type="InterPro" id="IPR050832">
    <property type="entry name" value="Bact_Acetyltransf"/>
</dbReference>
<dbReference type="SUPFAM" id="SSF55729">
    <property type="entry name" value="Acyl-CoA N-acyltransferases (Nat)"/>
    <property type="match status" value="1"/>
</dbReference>
<dbReference type="EC" id="2.3.1.-" evidence="4"/>
<dbReference type="CDD" id="cd04301">
    <property type="entry name" value="NAT_SF"/>
    <property type="match status" value="1"/>
</dbReference>
<protein>
    <submittedName>
        <fullName evidence="4">Putative acetyltransferase</fullName>
        <ecNumber evidence="4">2.3.1.-</ecNumber>
    </submittedName>
</protein>
<dbReference type="PANTHER" id="PTHR43877:SF2">
    <property type="entry name" value="AMINOALKYLPHOSPHONATE N-ACETYLTRANSFERASE-RELATED"/>
    <property type="match status" value="1"/>
</dbReference>
<organism evidence="4 5">
    <name type="scientific">Inhella inkyongensis</name>
    <dbReference type="NCBI Taxonomy" id="392593"/>
    <lineage>
        <taxon>Bacteria</taxon>
        <taxon>Pseudomonadati</taxon>
        <taxon>Pseudomonadota</taxon>
        <taxon>Betaproteobacteria</taxon>
        <taxon>Burkholderiales</taxon>
        <taxon>Sphaerotilaceae</taxon>
        <taxon>Inhella</taxon>
    </lineage>
</organism>
<proteinExistence type="predicted"/>
<dbReference type="EMBL" id="JACHHO010000001">
    <property type="protein sequence ID" value="MBB5203346.1"/>
    <property type="molecule type" value="Genomic_DNA"/>
</dbReference>
<dbReference type="OrthoDB" id="9803233at2"/>
<dbReference type="AlphaFoldDB" id="A0A840S2N7"/>
<dbReference type="PROSITE" id="PS51186">
    <property type="entry name" value="GNAT"/>
    <property type="match status" value="1"/>
</dbReference>
<reference evidence="4 5" key="1">
    <citation type="submission" date="2020-08" db="EMBL/GenBank/DDBJ databases">
        <title>Genomic Encyclopedia of Type Strains, Phase IV (KMG-IV): sequencing the most valuable type-strain genomes for metagenomic binning, comparative biology and taxonomic classification.</title>
        <authorList>
            <person name="Goeker M."/>
        </authorList>
    </citation>
    <scope>NUCLEOTIDE SEQUENCE [LARGE SCALE GENOMIC DNA]</scope>
    <source>
        <strain evidence="4 5">DSM 23958</strain>
    </source>
</reference>
<evidence type="ECO:0000256" key="1">
    <source>
        <dbReference type="ARBA" id="ARBA00022679"/>
    </source>
</evidence>
<keyword evidence="1 4" id="KW-0808">Transferase</keyword>
<evidence type="ECO:0000259" key="3">
    <source>
        <dbReference type="PROSITE" id="PS51186"/>
    </source>
</evidence>